<gene>
    <name evidence="1" type="ORF">MM50RIKEN_10010</name>
</gene>
<dbReference type="AlphaFoldDB" id="A0A810PYQ3"/>
<organism evidence="1 2">
    <name type="scientific">Vescimonas coprocola</name>
    <dbReference type="NCBI Taxonomy" id="2714355"/>
    <lineage>
        <taxon>Bacteria</taxon>
        <taxon>Bacillati</taxon>
        <taxon>Bacillota</taxon>
        <taxon>Clostridia</taxon>
        <taxon>Eubacteriales</taxon>
        <taxon>Oscillospiraceae</taxon>
        <taxon>Vescimonas</taxon>
    </lineage>
</organism>
<evidence type="ECO:0000313" key="1">
    <source>
        <dbReference type="EMBL" id="BCK81238.1"/>
    </source>
</evidence>
<accession>A0A810PYQ3</accession>
<protein>
    <submittedName>
        <fullName evidence="1">Uncharacterized protein</fullName>
    </submittedName>
</protein>
<keyword evidence="2" id="KW-1185">Reference proteome</keyword>
<dbReference type="KEGG" id="vcop:MM50RIKEN_10010"/>
<sequence length="187" mass="20195">MKAGRNIAVLAVSLLAGLVLVLLWIGRGGREPEKTEVSVTEKQAMTFAEGEIRRIAGEGGPDCTWDDTTAILQGRPLYGPDDRCNGYVCRLTTGGMETGYLQVDALGGELCTGAYSFDGIPAYEGLAEEGGGTVSEERLYFFGGISYGVRLEDGSFRLMGSPERVSAETAAEQYRHTVEQVQRQRAE</sequence>
<dbReference type="EMBL" id="AP023418">
    <property type="protein sequence ID" value="BCK81238.1"/>
    <property type="molecule type" value="Genomic_DNA"/>
</dbReference>
<dbReference type="RefSeq" id="WP_213541996.1">
    <property type="nucleotide sequence ID" value="NZ_AP023418.1"/>
</dbReference>
<evidence type="ECO:0000313" key="2">
    <source>
        <dbReference type="Proteomes" id="UP000681035"/>
    </source>
</evidence>
<name>A0A810PYQ3_9FIRM</name>
<proteinExistence type="predicted"/>
<reference evidence="1" key="1">
    <citation type="submission" date="2020-09" db="EMBL/GenBank/DDBJ databases">
        <title>New species isolated from human feces.</title>
        <authorList>
            <person name="Kitahara M."/>
            <person name="Shigeno Y."/>
            <person name="Shime M."/>
            <person name="Matsumoto Y."/>
            <person name="Nakamura S."/>
            <person name="Motooka D."/>
            <person name="Fukuoka S."/>
            <person name="Nishikawa H."/>
            <person name="Benno Y."/>
        </authorList>
    </citation>
    <scope>NUCLEOTIDE SEQUENCE</scope>
    <source>
        <strain evidence="1">MM50</strain>
    </source>
</reference>
<dbReference type="Proteomes" id="UP000681035">
    <property type="component" value="Chromosome"/>
</dbReference>